<dbReference type="EMBL" id="MGJV01000016">
    <property type="protein sequence ID" value="OGN15093.1"/>
    <property type="molecule type" value="Genomic_DNA"/>
</dbReference>
<dbReference type="AlphaFoldDB" id="A0A1F8FPR5"/>
<evidence type="ECO:0000313" key="3">
    <source>
        <dbReference type="EMBL" id="OGN15093.1"/>
    </source>
</evidence>
<dbReference type="Pfam" id="PF00383">
    <property type="entry name" value="dCMP_cyt_deam_1"/>
    <property type="match status" value="1"/>
</dbReference>
<name>A0A1F8FPR5_9BACT</name>
<dbReference type="GO" id="GO:0004126">
    <property type="term" value="F:cytidine deaminase activity"/>
    <property type="evidence" value="ECO:0007669"/>
    <property type="project" value="TreeGrafter"/>
</dbReference>
<dbReference type="GO" id="GO:0005829">
    <property type="term" value="C:cytosol"/>
    <property type="evidence" value="ECO:0007669"/>
    <property type="project" value="TreeGrafter"/>
</dbReference>
<accession>A0A1F8FPR5</accession>
<dbReference type="InterPro" id="IPR016193">
    <property type="entry name" value="Cytidine_deaminase-like"/>
</dbReference>
<dbReference type="PANTHER" id="PTHR11644">
    <property type="entry name" value="CYTIDINE DEAMINASE"/>
    <property type="match status" value="1"/>
</dbReference>
<dbReference type="GO" id="GO:0055086">
    <property type="term" value="P:nucleobase-containing small molecule metabolic process"/>
    <property type="evidence" value="ECO:0007669"/>
    <property type="project" value="UniProtKB-ARBA"/>
</dbReference>
<reference evidence="3 4" key="1">
    <citation type="journal article" date="2016" name="Nat. Commun.">
        <title>Thousands of microbial genomes shed light on interconnected biogeochemical processes in an aquifer system.</title>
        <authorList>
            <person name="Anantharaman K."/>
            <person name="Brown C.T."/>
            <person name="Hug L.A."/>
            <person name="Sharon I."/>
            <person name="Castelle C.J."/>
            <person name="Probst A.J."/>
            <person name="Thomas B.C."/>
            <person name="Singh A."/>
            <person name="Wilkins M.J."/>
            <person name="Karaoz U."/>
            <person name="Brodie E.L."/>
            <person name="Williams K.H."/>
            <person name="Hubbard S.S."/>
            <person name="Banfield J.F."/>
        </authorList>
    </citation>
    <scope>NUCLEOTIDE SEQUENCE [LARGE SCALE GENOMIC DNA]</scope>
</reference>
<dbReference type="InterPro" id="IPR002125">
    <property type="entry name" value="CMP_dCMP_dom"/>
</dbReference>
<sequence length="180" mass="19858">MKAISRMIIGWIGDFKDLDGVVKEMFYLAREVRKNAQAPYSHYLVGVAGQSAKTDKIYRGCNVERGSWTQTTHAEQAMLDSMVAAEGRGAPLARLVLLAGPESADMVLTPVVMKKREIWQVKFSEIPAPCGHCLQCIWENCLEDGSVEMYGLLPTGEVTMVTIDNAFPLKFGPADLGVKY</sequence>
<dbReference type="Proteomes" id="UP000176581">
    <property type="component" value="Unassembled WGS sequence"/>
</dbReference>
<dbReference type="CDD" id="cd01283">
    <property type="entry name" value="cytidine_deaminase"/>
    <property type="match status" value="1"/>
</dbReference>
<evidence type="ECO:0000256" key="1">
    <source>
        <dbReference type="ARBA" id="ARBA00006576"/>
    </source>
</evidence>
<dbReference type="InterPro" id="IPR050202">
    <property type="entry name" value="Cyt/Deoxycyt_deaminase"/>
</dbReference>
<comment type="caution">
    <text evidence="3">The sequence shown here is derived from an EMBL/GenBank/DDBJ whole genome shotgun (WGS) entry which is preliminary data.</text>
</comment>
<proteinExistence type="inferred from homology"/>
<protein>
    <recommendedName>
        <fullName evidence="2">CMP/dCMP-type deaminase domain-containing protein</fullName>
    </recommendedName>
</protein>
<gene>
    <name evidence="3" type="ORF">A3J47_00470</name>
</gene>
<dbReference type="PROSITE" id="PS51747">
    <property type="entry name" value="CYT_DCMP_DEAMINASES_2"/>
    <property type="match status" value="1"/>
</dbReference>
<dbReference type="SUPFAM" id="SSF53927">
    <property type="entry name" value="Cytidine deaminase-like"/>
    <property type="match status" value="1"/>
</dbReference>
<comment type="similarity">
    <text evidence="1">Belongs to the cytidine and deoxycytidylate deaminase family.</text>
</comment>
<evidence type="ECO:0000259" key="2">
    <source>
        <dbReference type="PROSITE" id="PS51747"/>
    </source>
</evidence>
<organism evidence="3 4">
    <name type="scientific">Candidatus Yanofskybacteria bacterium RIFCSPHIGHO2_02_FULL_43_22</name>
    <dbReference type="NCBI Taxonomy" id="1802681"/>
    <lineage>
        <taxon>Bacteria</taxon>
        <taxon>Candidatus Yanofskyibacteriota</taxon>
    </lineage>
</organism>
<dbReference type="GO" id="GO:0072527">
    <property type="term" value="P:pyrimidine-containing compound metabolic process"/>
    <property type="evidence" value="ECO:0007669"/>
    <property type="project" value="UniProtKB-ARBA"/>
</dbReference>
<evidence type="ECO:0000313" key="4">
    <source>
        <dbReference type="Proteomes" id="UP000176581"/>
    </source>
</evidence>
<dbReference type="PANTHER" id="PTHR11644:SF2">
    <property type="entry name" value="CYTIDINE DEAMINASE"/>
    <property type="match status" value="1"/>
</dbReference>
<dbReference type="Gene3D" id="3.40.140.10">
    <property type="entry name" value="Cytidine Deaminase, domain 2"/>
    <property type="match status" value="1"/>
</dbReference>
<dbReference type="GO" id="GO:0008270">
    <property type="term" value="F:zinc ion binding"/>
    <property type="evidence" value="ECO:0007669"/>
    <property type="project" value="TreeGrafter"/>
</dbReference>
<feature type="domain" description="CMP/dCMP-type deaminase" evidence="2">
    <location>
        <begin position="20"/>
        <end position="149"/>
    </location>
</feature>